<protein>
    <submittedName>
        <fullName evidence="3">Putative short-chain dehydrogenase reductase sdr</fullName>
    </submittedName>
</protein>
<dbReference type="PRINTS" id="PR00081">
    <property type="entry name" value="GDHRDH"/>
</dbReference>
<evidence type="ECO:0000313" key="4">
    <source>
        <dbReference type="Proteomes" id="UP000034182"/>
    </source>
</evidence>
<accession>A0A0G2ELA2</accession>
<reference evidence="3 4" key="2">
    <citation type="submission" date="2015-05" db="EMBL/GenBank/DDBJ databases">
        <title>Distinctive expansion of gene families associated with plant cell wall degradation and secondary metabolism in the genomes of grapevine trunk pathogens.</title>
        <authorList>
            <person name="Lawrence D.P."/>
            <person name="Travadon R."/>
            <person name="Rolshausen P.E."/>
            <person name="Baumgartner K."/>
        </authorList>
    </citation>
    <scope>NUCLEOTIDE SEQUENCE [LARGE SCALE GENOMIC DNA]</scope>
    <source>
        <strain evidence="3">DS831</strain>
    </source>
</reference>
<evidence type="ECO:0000256" key="1">
    <source>
        <dbReference type="ARBA" id="ARBA00006484"/>
    </source>
</evidence>
<dbReference type="SUPFAM" id="SSF51735">
    <property type="entry name" value="NAD(P)-binding Rossmann-fold domains"/>
    <property type="match status" value="1"/>
</dbReference>
<dbReference type="Proteomes" id="UP000034182">
    <property type="component" value="Unassembled WGS sequence"/>
</dbReference>
<evidence type="ECO:0000256" key="2">
    <source>
        <dbReference type="ARBA" id="ARBA00022857"/>
    </source>
</evidence>
<sequence length="252" mass="26923">MSFARLAGKTAVVTGSTTGIGQAVAFALHCEGAQVVCADLDERRQGSDETEVPTHEQINKAGGKAVFVQTDVTRADSVKRLVKEAVSHFGRIDIFINNAGVTAKDGSIEIAEDAWDRSFAVNARGTSLGCKYAGAQMKKQDQLPSMDRGWIINIAGVQTGSTGESPSKHSLVTDLTQSVSHELRNHDIHVNAICPGYTKMSMPEDWLETQEAQTALAKLPEDVAKMVIQLATEESGWMAGNSVSVDGGNTTF</sequence>
<dbReference type="Pfam" id="PF13561">
    <property type="entry name" value="adh_short_C2"/>
    <property type="match status" value="1"/>
</dbReference>
<dbReference type="CDD" id="cd05233">
    <property type="entry name" value="SDR_c"/>
    <property type="match status" value="1"/>
</dbReference>
<dbReference type="EMBL" id="LAQI01000070">
    <property type="protein sequence ID" value="KKY23129.1"/>
    <property type="molecule type" value="Genomic_DNA"/>
</dbReference>
<gene>
    <name evidence="3" type="ORF">UCDDS831_g03254</name>
</gene>
<comment type="similarity">
    <text evidence="1">Belongs to the short-chain dehydrogenases/reductases (SDR) family.</text>
</comment>
<dbReference type="PANTHER" id="PTHR42760:SF124">
    <property type="entry name" value="SHORT-CHAIN DEHYDROGENASE_REDUCTASE"/>
    <property type="match status" value="1"/>
</dbReference>
<dbReference type="Gene3D" id="3.40.50.720">
    <property type="entry name" value="NAD(P)-binding Rossmann-like Domain"/>
    <property type="match status" value="1"/>
</dbReference>
<keyword evidence="2" id="KW-0521">NADP</keyword>
<dbReference type="GO" id="GO:0016616">
    <property type="term" value="F:oxidoreductase activity, acting on the CH-OH group of donors, NAD or NADP as acceptor"/>
    <property type="evidence" value="ECO:0007669"/>
    <property type="project" value="TreeGrafter"/>
</dbReference>
<organism evidence="3 4">
    <name type="scientific">Diplodia seriata</name>
    <dbReference type="NCBI Taxonomy" id="420778"/>
    <lineage>
        <taxon>Eukaryota</taxon>
        <taxon>Fungi</taxon>
        <taxon>Dikarya</taxon>
        <taxon>Ascomycota</taxon>
        <taxon>Pezizomycotina</taxon>
        <taxon>Dothideomycetes</taxon>
        <taxon>Dothideomycetes incertae sedis</taxon>
        <taxon>Botryosphaeriales</taxon>
        <taxon>Botryosphaeriaceae</taxon>
        <taxon>Diplodia</taxon>
    </lineage>
</organism>
<proteinExistence type="inferred from homology"/>
<reference evidence="3 4" key="1">
    <citation type="submission" date="2015-03" db="EMBL/GenBank/DDBJ databases">
        <authorList>
            <person name="Morales-Cruz A."/>
            <person name="Amrine K.C."/>
            <person name="Cantu D."/>
        </authorList>
    </citation>
    <scope>NUCLEOTIDE SEQUENCE [LARGE SCALE GENOMIC DNA]</scope>
    <source>
        <strain evidence="3">DS831</strain>
    </source>
</reference>
<evidence type="ECO:0000313" key="3">
    <source>
        <dbReference type="EMBL" id="KKY23129.1"/>
    </source>
</evidence>
<dbReference type="AlphaFoldDB" id="A0A0G2ELA2"/>
<dbReference type="FunFam" id="3.40.50.720:FF:000084">
    <property type="entry name" value="Short-chain dehydrogenase reductase"/>
    <property type="match status" value="1"/>
</dbReference>
<dbReference type="PANTHER" id="PTHR42760">
    <property type="entry name" value="SHORT-CHAIN DEHYDROGENASES/REDUCTASES FAMILY MEMBER"/>
    <property type="match status" value="1"/>
</dbReference>
<dbReference type="InterPro" id="IPR002347">
    <property type="entry name" value="SDR_fam"/>
</dbReference>
<name>A0A0G2ELA2_9PEZI</name>
<dbReference type="InterPro" id="IPR036291">
    <property type="entry name" value="NAD(P)-bd_dom_sf"/>
</dbReference>
<comment type="caution">
    <text evidence="3">The sequence shown here is derived from an EMBL/GenBank/DDBJ whole genome shotgun (WGS) entry which is preliminary data.</text>
</comment>